<evidence type="ECO:0000313" key="1">
    <source>
        <dbReference type="EMBL" id="OAD46745.1"/>
    </source>
</evidence>
<accession>A0A176TH81</accession>
<dbReference type="Proteomes" id="UP000076923">
    <property type="component" value="Unassembled WGS sequence"/>
</dbReference>
<proteinExistence type="predicted"/>
<comment type="caution">
    <text evidence="1">The sequence shown here is derived from an EMBL/GenBank/DDBJ whole genome shotgun (WGS) entry which is preliminary data.</text>
</comment>
<keyword evidence="2" id="KW-1185">Reference proteome</keyword>
<dbReference type="STRING" id="1333662.LPB303_00380"/>
<reference evidence="1 2" key="1">
    <citation type="submission" date="2016-02" db="EMBL/GenBank/DDBJ databases">
        <title>Draft genome sequence of Polaribacter atrinae KACC17473.</title>
        <authorList>
            <person name="Shin S.-K."/>
            <person name="Yi H."/>
        </authorList>
    </citation>
    <scope>NUCLEOTIDE SEQUENCE [LARGE SCALE GENOMIC DNA]</scope>
    <source>
        <strain evidence="1 2">KACC 17473</strain>
    </source>
</reference>
<name>A0A176TH81_9FLAO</name>
<evidence type="ECO:0008006" key="3">
    <source>
        <dbReference type="Google" id="ProtNLM"/>
    </source>
</evidence>
<evidence type="ECO:0000313" key="2">
    <source>
        <dbReference type="Proteomes" id="UP000076923"/>
    </source>
</evidence>
<protein>
    <recommendedName>
        <fullName evidence="3">Adhesin domain-containing protein</fullName>
    </recommendedName>
</protein>
<dbReference type="AlphaFoldDB" id="A0A176TH81"/>
<organism evidence="1 2">
    <name type="scientific">Polaribacter atrinae</name>
    <dbReference type="NCBI Taxonomy" id="1333662"/>
    <lineage>
        <taxon>Bacteria</taxon>
        <taxon>Pseudomonadati</taxon>
        <taxon>Bacteroidota</taxon>
        <taxon>Flavobacteriia</taxon>
        <taxon>Flavobacteriales</taxon>
        <taxon>Flavobacteriaceae</taxon>
    </lineage>
</organism>
<dbReference type="EMBL" id="LVWE01000001">
    <property type="protein sequence ID" value="OAD46745.1"/>
    <property type="molecule type" value="Genomic_DNA"/>
</dbReference>
<sequence>MSIKMQLKIVFFLLLISTPILSQKKVMKKFETPLKALEISTHGLDSFVIENSESNFVEVYLFAENITKQHILYKEEFNTLKIQFEIPDSMPESKMFRKFITERLQRASVVLKVPRNKQITVFGDEINIEAKSYKGDLNIFIEKGILKLGTIFANLEVKMYAGNLSAVVNNANVDVVSKEGKIKINDILFEKTYQKRIEKFYKKVRVNSVKANIFLTAE</sequence>
<gene>
    <name evidence="1" type="ORF">LPB303_00380</name>
</gene>